<keyword evidence="2" id="KW-1185">Reference proteome</keyword>
<organism evidence="1 2">
    <name type="scientific">Vermiconidia calcicola</name>
    <dbReference type="NCBI Taxonomy" id="1690605"/>
    <lineage>
        <taxon>Eukaryota</taxon>
        <taxon>Fungi</taxon>
        <taxon>Dikarya</taxon>
        <taxon>Ascomycota</taxon>
        <taxon>Pezizomycotina</taxon>
        <taxon>Dothideomycetes</taxon>
        <taxon>Dothideomycetidae</taxon>
        <taxon>Mycosphaerellales</taxon>
        <taxon>Extremaceae</taxon>
        <taxon>Vermiconidia</taxon>
    </lineage>
</organism>
<reference evidence="1" key="1">
    <citation type="submission" date="2023-07" db="EMBL/GenBank/DDBJ databases">
        <title>Black Yeasts Isolated from many extreme environments.</title>
        <authorList>
            <person name="Coleine C."/>
            <person name="Stajich J.E."/>
            <person name="Selbmann L."/>
        </authorList>
    </citation>
    <scope>NUCLEOTIDE SEQUENCE</scope>
    <source>
        <strain evidence="1">CCFEE 5714</strain>
    </source>
</reference>
<evidence type="ECO:0000313" key="2">
    <source>
        <dbReference type="Proteomes" id="UP001281147"/>
    </source>
</evidence>
<dbReference type="Proteomes" id="UP001281147">
    <property type="component" value="Unassembled WGS sequence"/>
</dbReference>
<accession>A0ACC3NCU7</accession>
<proteinExistence type="predicted"/>
<gene>
    <name evidence="1" type="ORF">LTR37_007671</name>
</gene>
<name>A0ACC3NCU7_9PEZI</name>
<sequence>MNDEASSSAASAQQYDGQAQPEAAPTAAELVEKRRKNRQMFNKKRGELLGDLLNSLDILIYAELSTIYYMDCSFLRFLFRAMVQFMFLTPKQPPLPEHPPDKPIIGALLGSNALCLFLHIWLSAPSAGEATRGYLHGGLAMDFIGQQGPTSKAHLLLLDLLLLFLQITHLAANMVRDRLREATASNTSTVHSAQLPPPATSALRQDHDAEERGVHRSEEQQDIEMQTLNPTGTALDVTPAATTSITTSDPPSDHDTLLSSTTPRTDAHIFEAFHSGQIVVADLDLWKRLKEQFQLVKSYQPADPNSTAVQTLRTELAQRFLRMRNGTDAIRQTL</sequence>
<comment type="caution">
    <text evidence="1">The sequence shown here is derived from an EMBL/GenBank/DDBJ whole genome shotgun (WGS) entry which is preliminary data.</text>
</comment>
<protein>
    <submittedName>
        <fullName evidence="1">Uncharacterized protein</fullName>
    </submittedName>
</protein>
<dbReference type="EMBL" id="JAUTXU010000054">
    <property type="protein sequence ID" value="KAK3714691.1"/>
    <property type="molecule type" value="Genomic_DNA"/>
</dbReference>
<evidence type="ECO:0000313" key="1">
    <source>
        <dbReference type="EMBL" id="KAK3714691.1"/>
    </source>
</evidence>